<dbReference type="PANTHER" id="PTHR33064:SF37">
    <property type="entry name" value="RIBONUCLEASE H"/>
    <property type="match status" value="1"/>
</dbReference>
<dbReference type="InterPro" id="IPR051320">
    <property type="entry name" value="Viral_Replic_Matur_Polypro"/>
</dbReference>
<evidence type="ECO:0000259" key="1">
    <source>
        <dbReference type="PROSITE" id="PS50878"/>
    </source>
</evidence>
<feature type="domain" description="Reverse transcriptase" evidence="1">
    <location>
        <begin position="1"/>
        <end position="82"/>
    </location>
</feature>
<name>A0A9W7DH26_AMBMO</name>
<protein>
    <submittedName>
        <fullName evidence="2">Unnamed protein product</fullName>
    </submittedName>
</protein>
<dbReference type="InterPro" id="IPR000477">
    <property type="entry name" value="RT_dom"/>
</dbReference>
<dbReference type="InterPro" id="IPR043502">
    <property type="entry name" value="DNA/RNA_pol_sf"/>
</dbReference>
<evidence type="ECO:0000313" key="3">
    <source>
        <dbReference type="Proteomes" id="UP001165063"/>
    </source>
</evidence>
<dbReference type="PROSITE" id="PS50878">
    <property type="entry name" value="RT_POL"/>
    <property type="match status" value="1"/>
</dbReference>
<dbReference type="Gene3D" id="3.30.70.270">
    <property type="match status" value="2"/>
</dbReference>
<proteinExistence type="predicted"/>
<dbReference type="EMBL" id="BSXU01000303">
    <property type="protein sequence ID" value="GMG20183.1"/>
    <property type="molecule type" value="Genomic_DNA"/>
</dbReference>
<organism evidence="2 3">
    <name type="scientific">Ambrosiozyma monospora</name>
    <name type="common">Yeast</name>
    <name type="synonym">Endomycopsis monosporus</name>
    <dbReference type="NCBI Taxonomy" id="43982"/>
    <lineage>
        <taxon>Eukaryota</taxon>
        <taxon>Fungi</taxon>
        <taxon>Dikarya</taxon>
        <taxon>Ascomycota</taxon>
        <taxon>Saccharomycotina</taxon>
        <taxon>Pichiomycetes</taxon>
        <taxon>Pichiales</taxon>
        <taxon>Pichiaceae</taxon>
        <taxon>Ambrosiozyma</taxon>
    </lineage>
</organism>
<dbReference type="InterPro" id="IPR043128">
    <property type="entry name" value="Rev_trsase/Diguanyl_cyclase"/>
</dbReference>
<dbReference type="SUPFAM" id="SSF56672">
    <property type="entry name" value="DNA/RNA polymerases"/>
    <property type="match status" value="1"/>
</dbReference>
<dbReference type="FunFam" id="3.30.70.270:FF:000020">
    <property type="entry name" value="Transposon Tf2-6 polyprotein-like Protein"/>
    <property type="match status" value="1"/>
</dbReference>
<gene>
    <name evidence="2" type="ORF">Amon01_000103600</name>
</gene>
<dbReference type="OrthoDB" id="4488294at2759"/>
<dbReference type="Pfam" id="PF00078">
    <property type="entry name" value="RVT_1"/>
    <property type="match status" value="1"/>
</dbReference>
<comment type="caution">
    <text evidence="2">The sequence shown here is derived from an EMBL/GenBank/DDBJ whole genome shotgun (WGS) entry which is preliminary data.</text>
</comment>
<dbReference type="AlphaFoldDB" id="A0A9W7DH26"/>
<accession>A0A9W7DH26</accession>
<reference evidence="2" key="1">
    <citation type="submission" date="2023-04" db="EMBL/GenBank/DDBJ databases">
        <title>Ambrosiozyma monospora NBRC 1965.</title>
        <authorList>
            <person name="Ichikawa N."/>
            <person name="Sato H."/>
            <person name="Tonouchi N."/>
        </authorList>
    </citation>
    <scope>NUCLEOTIDE SEQUENCE</scope>
    <source>
        <strain evidence="2">NBRC 1965</strain>
    </source>
</reference>
<keyword evidence="3" id="KW-1185">Reference proteome</keyword>
<sequence length="316" mass="36363">MQTSKAEDLKLEPFCEFVSSVFADLQFVKFFLDDAIIVSNTPEEHLEHLKIVLTRLTENKLHLNVEKSHFFQTTVDWVGHSISASPEGIISISPLDSTIETIKNFPRPTCKKDIQTFLGHLAYISEFIPHYADLTAPLSSLLGKDVRFSWTDECQSAFTNLIALEAKQMSLHPFSPSLPIKLTTDASKKAQLNWSTLEKELYAIKYAVERFKFGDVEIIKEYFRDGGDYQLQFAILDKHKLEEFKDVNLRDKSPVFVVKVFYCEKQCMAYAGLHDNKFKCDVCGKFWNKSYYFYYMSPRMLFAALGSNTVQHPGRI</sequence>
<evidence type="ECO:0000313" key="2">
    <source>
        <dbReference type="EMBL" id="GMG20183.1"/>
    </source>
</evidence>
<dbReference type="PANTHER" id="PTHR33064">
    <property type="entry name" value="POL PROTEIN"/>
    <property type="match status" value="1"/>
</dbReference>
<dbReference type="Proteomes" id="UP001165063">
    <property type="component" value="Unassembled WGS sequence"/>
</dbReference>